<sequence length="285" mass="30845">MPPSPRLRHLCFALAAIGLAFAATPAAAQADRCPKLVAQAPARIIPAAFRPDVPGQSPLFPLVAGVPKEVTLNYIGHSTFLIETAGGVTVATDYNDYVRPDVVPRVATMNRAHSTHYSLSPDPGIEHVLKGWSDTPGQPVRHDLEVGDLWIGNLPTNTRDWEGGTVRNGNSIFVFRAADLCIAHLGHLHHLLTEDDVAALGRIDIVLAPVDGSYTLDVDGMIEVLKALESPLVIPMHYFNEATLNAFLNRLGAREFAVMRDTDPTLVVSRESLPGKPTVIVLPQR</sequence>
<evidence type="ECO:0000256" key="1">
    <source>
        <dbReference type="SAM" id="SignalP"/>
    </source>
</evidence>
<gene>
    <name evidence="2" type="ORF">ACFSNC_13045</name>
</gene>
<keyword evidence="1" id="KW-0732">Signal</keyword>
<dbReference type="Proteomes" id="UP001597299">
    <property type="component" value="Unassembled WGS sequence"/>
</dbReference>
<dbReference type="Gene3D" id="3.60.15.10">
    <property type="entry name" value="Ribonuclease Z/Hydroxyacylglutathione hydrolase-like"/>
    <property type="match status" value="1"/>
</dbReference>
<dbReference type="PANTHER" id="PTHR39189">
    <property type="entry name" value="UPF0173 METAL-DEPENDENT HYDROLASE YTKL"/>
    <property type="match status" value="1"/>
</dbReference>
<keyword evidence="3" id="KW-1185">Reference proteome</keyword>
<dbReference type="InterPro" id="IPR036866">
    <property type="entry name" value="RibonucZ/Hydroxyglut_hydro"/>
</dbReference>
<proteinExistence type="predicted"/>
<comment type="caution">
    <text evidence="2">The sequence shown here is derived from an EMBL/GenBank/DDBJ whole genome shotgun (WGS) entry which is preliminary data.</text>
</comment>
<dbReference type="Pfam" id="PF13483">
    <property type="entry name" value="Lactamase_B_3"/>
    <property type="match status" value="1"/>
</dbReference>
<accession>A0ABW4YYC8</accession>
<protein>
    <submittedName>
        <fullName evidence="2">MBL fold metallo-hydrolase</fullName>
    </submittedName>
</protein>
<dbReference type="RefSeq" id="WP_213350159.1">
    <property type="nucleotide sequence ID" value="NZ_JAHBGB010000002.1"/>
</dbReference>
<dbReference type="EMBL" id="JBHUHD010000001">
    <property type="protein sequence ID" value="MFD2141335.1"/>
    <property type="molecule type" value="Genomic_DNA"/>
</dbReference>
<organism evidence="2 3">
    <name type="scientific">Ancylobacter oerskovii</name>
    <dbReference type="NCBI Taxonomy" id="459519"/>
    <lineage>
        <taxon>Bacteria</taxon>
        <taxon>Pseudomonadati</taxon>
        <taxon>Pseudomonadota</taxon>
        <taxon>Alphaproteobacteria</taxon>
        <taxon>Hyphomicrobiales</taxon>
        <taxon>Xanthobacteraceae</taxon>
        <taxon>Ancylobacter</taxon>
    </lineage>
</organism>
<feature type="chain" id="PRO_5047462882" evidence="1">
    <location>
        <begin position="23"/>
        <end position="285"/>
    </location>
</feature>
<reference evidence="3" key="1">
    <citation type="journal article" date="2019" name="Int. J. Syst. Evol. Microbiol.">
        <title>The Global Catalogue of Microorganisms (GCM) 10K type strain sequencing project: providing services to taxonomists for standard genome sequencing and annotation.</title>
        <authorList>
            <consortium name="The Broad Institute Genomics Platform"/>
            <consortium name="The Broad Institute Genome Sequencing Center for Infectious Disease"/>
            <person name="Wu L."/>
            <person name="Ma J."/>
        </authorList>
    </citation>
    <scope>NUCLEOTIDE SEQUENCE [LARGE SCALE GENOMIC DNA]</scope>
    <source>
        <strain evidence="3">CCM 7435</strain>
    </source>
</reference>
<evidence type="ECO:0000313" key="3">
    <source>
        <dbReference type="Proteomes" id="UP001597299"/>
    </source>
</evidence>
<dbReference type="SUPFAM" id="SSF56281">
    <property type="entry name" value="Metallo-hydrolase/oxidoreductase"/>
    <property type="match status" value="1"/>
</dbReference>
<evidence type="ECO:0000313" key="2">
    <source>
        <dbReference type="EMBL" id="MFD2141335.1"/>
    </source>
</evidence>
<feature type="signal peptide" evidence="1">
    <location>
        <begin position="1"/>
        <end position="22"/>
    </location>
</feature>
<name>A0ABW4YYC8_9HYPH</name>
<dbReference type="PANTHER" id="PTHR39189:SF1">
    <property type="entry name" value="UPF0173 METAL-DEPENDENT HYDROLASE YTKL"/>
    <property type="match status" value="1"/>
</dbReference>